<reference evidence="3 4" key="1">
    <citation type="journal article" date="2013" name="BMC Genomics">
        <title>The miniature genome of a carnivorous plant Genlisea aurea contains a low number of genes and short non-coding sequences.</title>
        <authorList>
            <person name="Leushkin E.V."/>
            <person name="Sutormin R.A."/>
            <person name="Nabieva E.R."/>
            <person name="Penin A.A."/>
            <person name="Kondrashov A.S."/>
            <person name="Logacheva M.D."/>
        </authorList>
    </citation>
    <scope>NUCLEOTIDE SEQUENCE [LARGE SCALE GENOMIC DNA]</scope>
</reference>
<evidence type="ECO:0000313" key="4">
    <source>
        <dbReference type="Proteomes" id="UP000015453"/>
    </source>
</evidence>
<comment type="caution">
    <text evidence="3">The sequence shown here is derived from an EMBL/GenBank/DDBJ whole genome shotgun (WGS) entry which is preliminary data.</text>
</comment>
<accession>S8DJD0</accession>
<dbReference type="PANTHER" id="PTHR28532">
    <property type="entry name" value="GEO13458P1"/>
    <property type="match status" value="1"/>
</dbReference>
<comment type="similarity">
    <text evidence="1">Belongs to the LTO1 family.</text>
</comment>
<dbReference type="InterPro" id="IPR052436">
    <property type="entry name" value="LTO1_adapter"/>
</dbReference>
<evidence type="ECO:0000313" key="3">
    <source>
        <dbReference type="EMBL" id="EPS62958.1"/>
    </source>
</evidence>
<dbReference type="Proteomes" id="UP000015453">
    <property type="component" value="Unassembled WGS sequence"/>
</dbReference>
<feature type="domain" description="Essential protein Yae1 N-terminal" evidence="2">
    <location>
        <begin position="22"/>
        <end position="61"/>
    </location>
</feature>
<protein>
    <recommendedName>
        <fullName evidence="2">Essential protein Yae1 N-terminal domain-containing protein</fullName>
    </recommendedName>
</protein>
<dbReference type="InterPro" id="IPR019191">
    <property type="entry name" value="Essential_protein_Yae1_N"/>
</dbReference>
<gene>
    <name evidence="3" type="ORF">M569_11829</name>
</gene>
<dbReference type="OrthoDB" id="48036at2759"/>
<sequence>MDGIEDIFESSVKLEEAHLKEGYEEGYADGLVSGKEEDARRVGLKTGFEIGEELGFYRGCVDVWSSAIRVQPDVFSIRFRRSVKTMDERLRKYPISEPENESATESMDSLRLKFRAMCANLNVKLEYPRAPETGKIEF</sequence>
<evidence type="ECO:0000259" key="2">
    <source>
        <dbReference type="Pfam" id="PF09811"/>
    </source>
</evidence>
<organism evidence="3 4">
    <name type="scientific">Genlisea aurea</name>
    <dbReference type="NCBI Taxonomy" id="192259"/>
    <lineage>
        <taxon>Eukaryota</taxon>
        <taxon>Viridiplantae</taxon>
        <taxon>Streptophyta</taxon>
        <taxon>Embryophyta</taxon>
        <taxon>Tracheophyta</taxon>
        <taxon>Spermatophyta</taxon>
        <taxon>Magnoliopsida</taxon>
        <taxon>eudicotyledons</taxon>
        <taxon>Gunneridae</taxon>
        <taxon>Pentapetalae</taxon>
        <taxon>asterids</taxon>
        <taxon>lamiids</taxon>
        <taxon>Lamiales</taxon>
        <taxon>Lentibulariaceae</taxon>
        <taxon>Genlisea</taxon>
    </lineage>
</organism>
<proteinExistence type="inferred from homology"/>
<keyword evidence="4" id="KW-1185">Reference proteome</keyword>
<dbReference type="AlphaFoldDB" id="S8DJD0"/>
<evidence type="ECO:0000256" key="1">
    <source>
        <dbReference type="ARBA" id="ARBA00038090"/>
    </source>
</evidence>
<dbReference type="Pfam" id="PF09811">
    <property type="entry name" value="Yae1_N"/>
    <property type="match status" value="1"/>
</dbReference>
<dbReference type="PANTHER" id="PTHR28532:SF1">
    <property type="entry name" value="ORAL CANCER OVEREXPRESSED 1"/>
    <property type="match status" value="1"/>
</dbReference>
<dbReference type="EMBL" id="AUSU01005785">
    <property type="protein sequence ID" value="EPS62958.1"/>
    <property type="molecule type" value="Genomic_DNA"/>
</dbReference>
<name>S8DJD0_9LAMI</name>